<feature type="domain" description="Lysozyme inhibitor LprI-like N-terminal" evidence="2">
    <location>
        <begin position="50"/>
        <end position="125"/>
    </location>
</feature>
<organism evidence="3 4">
    <name type="scientific">Vibrio mimicus</name>
    <dbReference type="NCBI Taxonomy" id="674"/>
    <lineage>
        <taxon>Bacteria</taxon>
        <taxon>Pseudomonadati</taxon>
        <taxon>Pseudomonadota</taxon>
        <taxon>Gammaproteobacteria</taxon>
        <taxon>Vibrionales</taxon>
        <taxon>Vibrionaceae</taxon>
        <taxon>Vibrio</taxon>
    </lineage>
</organism>
<gene>
    <name evidence="3" type="ORF">AL544_002380</name>
</gene>
<comment type="caution">
    <text evidence="3">The sequence shown here is derived from an EMBL/GenBank/DDBJ whole genome shotgun (WGS) entry which is preliminary data.</text>
</comment>
<dbReference type="RefSeq" id="WP_000751735.1">
    <property type="nucleotide sequence ID" value="NZ_CAWMSS010000002.1"/>
</dbReference>
<proteinExistence type="predicted"/>
<sequence>MKKTLGILILTLLSVPAYSAIRNSEIRDLEKEIIKKEWPACLTPNNYYDQVYCASKVYGVVDDVLNDQYKNTVKFLSKEQSKSLKTVQIKWIRNRDDKCAKIIDGSVVLDLSCSTKLTVESIYYLKQIERNPNDFNLLLNEYERGE</sequence>
<dbReference type="EMBL" id="LOSJ02000001">
    <property type="protein sequence ID" value="PNM63824.1"/>
    <property type="molecule type" value="Genomic_DNA"/>
</dbReference>
<dbReference type="Proteomes" id="UP000053748">
    <property type="component" value="Unassembled WGS sequence"/>
</dbReference>
<evidence type="ECO:0000256" key="1">
    <source>
        <dbReference type="SAM" id="SignalP"/>
    </source>
</evidence>
<keyword evidence="1" id="KW-0732">Signal</keyword>
<feature type="signal peptide" evidence="1">
    <location>
        <begin position="1"/>
        <end position="19"/>
    </location>
</feature>
<evidence type="ECO:0000313" key="3">
    <source>
        <dbReference type="EMBL" id="PNM63824.1"/>
    </source>
</evidence>
<dbReference type="PANTHER" id="PTHR39176:SF1">
    <property type="entry name" value="PERIPLASMIC PROTEIN"/>
    <property type="match status" value="1"/>
</dbReference>
<accession>A0A2J9VJ91</accession>
<name>A0A2J9VJ91_VIBMI</name>
<dbReference type="Pfam" id="PF07007">
    <property type="entry name" value="LprI"/>
    <property type="match status" value="1"/>
</dbReference>
<protein>
    <submittedName>
        <fullName evidence="3">DUF1311 domain-containing protein</fullName>
    </submittedName>
</protein>
<reference evidence="3" key="1">
    <citation type="submission" date="2017-12" db="EMBL/GenBank/DDBJ databases">
        <title>FDA dAtabase for Regulatory Grade micrObial Sequences (FDA-ARGOS): Supporting development and validation of Infectious Disease Dx tests.</title>
        <authorList>
            <person name="Hoffmann M."/>
            <person name="Allard M."/>
            <person name="Evans P."/>
            <person name="Brown E."/>
            <person name="Tallon L.J."/>
            <person name="Sadzewicz L."/>
            <person name="Sengamalay N."/>
            <person name="Ott S."/>
            <person name="Godinez A."/>
            <person name="Nagaraj S."/>
            <person name="Vavikolanu K."/>
            <person name="Aluvathingal J."/>
            <person name="Nadendla S."/>
            <person name="Hobson J."/>
            <person name="Sichtig H."/>
        </authorList>
    </citation>
    <scope>NUCLEOTIDE SEQUENCE [LARGE SCALE GENOMIC DNA]</scope>
    <source>
        <strain evidence="3">FDAARGOS_113</strain>
    </source>
</reference>
<feature type="chain" id="PRO_5014317493" evidence="1">
    <location>
        <begin position="20"/>
        <end position="146"/>
    </location>
</feature>
<keyword evidence="4" id="KW-1185">Reference proteome</keyword>
<evidence type="ECO:0000313" key="4">
    <source>
        <dbReference type="Proteomes" id="UP000053748"/>
    </source>
</evidence>
<evidence type="ECO:0000259" key="2">
    <source>
        <dbReference type="Pfam" id="PF07007"/>
    </source>
</evidence>
<dbReference type="AlphaFoldDB" id="A0A2J9VJ91"/>
<dbReference type="InterPro" id="IPR009739">
    <property type="entry name" value="LprI-like_N"/>
</dbReference>
<dbReference type="PANTHER" id="PTHR39176">
    <property type="entry name" value="PERIPLASMIC PROTEIN-RELATED"/>
    <property type="match status" value="1"/>
</dbReference>
<dbReference type="OrthoDB" id="7340239at2"/>
<dbReference type="Gene3D" id="1.20.1270.180">
    <property type="match status" value="1"/>
</dbReference>